<dbReference type="Proteomes" id="UP000252731">
    <property type="component" value="Unassembled WGS sequence"/>
</dbReference>
<comment type="caution">
    <text evidence="2">The sequence shown here is derived from an EMBL/GenBank/DDBJ whole genome shotgun (WGS) entry which is preliminary data.</text>
</comment>
<evidence type="ECO:0000256" key="1">
    <source>
        <dbReference type="SAM" id="SignalP"/>
    </source>
</evidence>
<evidence type="ECO:0000313" key="3">
    <source>
        <dbReference type="Proteomes" id="UP000252731"/>
    </source>
</evidence>
<keyword evidence="3" id="KW-1185">Reference proteome</keyword>
<dbReference type="RefSeq" id="WP_113884708.1">
    <property type="nucleotide sequence ID" value="NZ_QNSF01000012.1"/>
</dbReference>
<gene>
    <name evidence="2" type="ORF">DFO70_112195</name>
</gene>
<dbReference type="AlphaFoldDB" id="A0A366JMQ5"/>
<feature type="signal peptide" evidence="1">
    <location>
        <begin position="1"/>
        <end position="19"/>
    </location>
</feature>
<evidence type="ECO:0000313" key="2">
    <source>
        <dbReference type="EMBL" id="RBP89158.1"/>
    </source>
</evidence>
<dbReference type="EMBL" id="QNSF01000012">
    <property type="protein sequence ID" value="RBP89158.1"/>
    <property type="molecule type" value="Genomic_DNA"/>
</dbReference>
<proteinExistence type="predicted"/>
<sequence length="219" mass="23748">MKKILVLFLAVLLVVPSFAAANTGDSNVTESTGMNGTFNIEGEEYTFTDKTDGDVRTILIEGQSTIDELVYNESTDTLYINGEMLEKETIDGLRAFVSSSLPGSSVTPYSTDPGTGGTGGGKWIYVSVANGTINVSGMTVPVLAGILTASILKDLKAGVAVSIAGSIIASITDDATSITYKRYKYRYEESGWKHFKYNTHFFYMGKYITQVTWTTARNF</sequence>
<name>A0A366JMQ5_CYTFI</name>
<protein>
    <submittedName>
        <fullName evidence="2">Uncharacterized protein</fullName>
    </submittedName>
</protein>
<feature type="chain" id="PRO_5038709803" evidence="1">
    <location>
        <begin position="20"/>
        <end position="219"/>
    </location>
</feature>
<accession>A0A366JMQ5</accession>
<reference evidence="2 3" key="1">
    <citation type="submission" date="2018-06" db="EMBL/GenBank/DDBJ databases">
        <title>Freshwater and sediment microbial communities from various areas in North America, analyzing microbe dynamics in response to fracking.</title>
        <authorList>
            <person name="Lamendella R."/>
        </authorList>
    </citation>
    <scope>NUCLEOTIDE SEQUENCE [LARGE SCALE GENOMIC DNA]</scope>
    <source>
        <strain evidence="2 3">14_TX</strain>
    </source>
</reference>
<organism evidence="2 3">
    <name type="scientific">Cytobacillus firmus</name>
    <name type="common">Bacillus firmus</name>
    <dbReference type="NCBI Taxonomy" id="1399"/>
    <lineage>
        <taxon>Bacteria</taxon>
        <taxon>Bacillati</taxon>
        <taxon>Bacillota</taxon>
        <taxon>Bacilli</taxon>
        <taxon>Bacillales</taxon>
        <taxon>Bacillaceae</taxon>
        <taxon>Cytobacillus</taxon>
    </lineage>
</organism>
<keyword evidence="1" id="KW-0732">Signal</keyword>